<keyword evidence="1" id="KW-0677">Repeat</keyword>
<feature type="region of interest" description="Disordered" evidence="4">
    <location>
        <begin position="1"/>
        <end position="69"/>
    </location>
</feature>
<gene>
    <name evidence="6" type="ORF">QG37_00672</name>
</gene>
<evidence type="ECO:0000313" key="6">
    <source>
        <dbReference type="EMBL" id="KNE02413.1"/>
    </source>
</evidence>
<organism evidence="6 7">
    <name type="scientific">Candidozyma auris</name>
    <name type="common">Yeast</name>
    <name type="synonym">Candida auris</name>
    <dbReference type="NCBI Taxonomy" id="498019"/>
    <lineage>
        <taxon>Eukaryota</taxon>
        <taxon>Fungi</taxon>
        <taxon>Dikarya</taxon>
        <taxon>Ascomycota</taxon>
        <taxon>Saccharomycotina</taxon>
        <taxon>Pichiomycetes</taxon>
        <taxon>Metschnikowiaceae</taxon>
        <taxon>Candidozyma</taxon>
    </lineage>
</organism>
<dbReference type="VEuPathDB" id="FungiDB:B9J08_001146"/>
<feature type="region of interest" description="Disordered" evidence="4">
    <location>
        <begin position="258"/>
        <end position="290"/>
    </location>
</feature>
<accession>A0A0L0P7R7</accession>
<dbReference type="PANTHER" id="PTHR47640">
    <property type="entry name" value="TRNA SELENOCYSTEINE 1-ASSOCIATED PROTEIN 1-RELATED-RELATED"/>
    <property type="match status" value="1"/>
</dbReference>
<evidence type="ECO:0000256" key="1">
    <source>
        <dbReference type="ARBA" id="ARBA00022737"/>
    </source>
</evidence>
<feature type="compositionally biased region" description="Polar residues" evidence="4">
    <location>
        <begin position="278"/>
        <end position="289"/>
    </location>
</feature>
<dbReference type="VEuPathDB" id="FungiDB:CJI97_001460"/>
<dbReference type="VEuPathDB" id="FungiDB:CJI96_0002993"/>
<dbReference type="PROSITE" id="PS50102">
    <property type="entry name" value="RRM"/>
    <property type="match status" value="2"/>
</dbReference>
<feature type="compositionally biased region" description="Polar residues" evidence="4">
    <location>
        <begin position="54"/>
        <end position="69"/>
    </location>
</feature>
<sequence length="455" mass="51663">MSYYPGGGHRQGGDQYRPQESRGHGYNNGGYASSRGRQQYDSRGSQYRPGQGRGSYQGNRQPRYNPSRQGASHLVYTQTQTENQLWMGDLDPLWNEDTIMKIWRNAGESPTNVKIMRDRVGKPLYCFVTFASPQEVLAALQKNQTPVPGYNRLFKLNYASRNEQFGGYQRGLPGSKGSMPNNEWSVFVGDLAPEITEPMLFNHFLKEYPGAVRNVKIMMDFSTKTSKGFGFVRFNNEESQKHALQNMSESILAGKPIRVSHASRSDTPTADPKKTEMTVPSSVKLSQSHPPLGPFTDPYNTVIKVKGITRSITRDELLGHFLPFGHIVYCRMNYKNGFAHIKYLLRRDAESAMHFMYGFIINNNPVALRWGREERTDTGKVGFHPVEMSDTYHAASKAPLLLGDLPSNVVFEDLDKDQVDALQLHTQNEFLTVAEYDAIEEQKKKERDDYLMLAF</sequence>
<keyword evidence="2 3" id="KW-0694">RNA-binding</keyword>
<dbReference type="GO" id="GO:0003729">
    <property type="term" value="F:mRNA binding"/>
    <property type="evidence" value="ECO:0007669"/>
    <property type="project" value="InterPro"/>
</dbReference>
<dbReference type="PANTHER" id="PTHR47640:SF10">
    <property type="entry name" value="TRNA SELENOCYSTEINE 1-ASSOCIATED PROTEIN 1-RELATED"/>
    <property type="match status" value="1"/>
</dbReference>
<name>A0A0L0P7R7_CANAR</name>
<dbReference type="AlphaFoldDB" id="A0A0L0P7R7"/>
<dbReference type="InterPro" id="IPR035979">
    <property type="entry name" value="RBD_domain_sf"/>
</dbReference>
<dbReference type="VEuPathDB" id="FungiDB:QG37_00672"/>
<evidence type="ECO:0000256" key="4">
    <source>
        <dbReference type="SAM" id="MobiDB-lite"/>
    </source>
</evidence>
<feature type="compositionally biased region" description="Gly residues" evidence="4">
    <location>
        <begin position="1"/>
        <end position="10"/>
    </location>
</feature>
<dbReference type="Proteomes" id="UP000037122">
    <property type="component" value="Unassembled WGS sequence"/>
</dbReference>
<evidence type="ECO:0000256" key="3">
    <source>
        <dbReference type="PROSITE-ProRule" id="PRU00176"/>
    </source>
</evidence>
<dbReference type="GO" id="GO:0005829">
    <property type="term" value="C:cytosol"/>
    <property type="evidence" value="ECO:0007669"/>
    <property type="project" value="TreeGrafter"/>
</dbReference>
<evidence type="ECO:0000259" key="5">
    <source>
        <dbReference type="PROSITE" id="PS50102"/>
    </source>
</evidence>
<dbReference type="GO" id="GO:0006376">
    <property type="term" value="P:mRNA splice site recognition"/>
    <property type="evidence" value="ECO:0007669"/>
    <property type="project" value="TreeGrafter"/>
</dbReference>
<dbReference type="Pfam" id="PF00076">
    <property type="entry name" value="RRM_1"/>
    <property type="match status" value="2"/>
</dbReference>
<dbReference type="InterPro" id="IPR012677">
    <property type="entry name" value="Nucleotide-bd_a/b_plait_sf"/>
</dbReference>
<reference evidence="7" key="1">
    <citation type="journal article" date="2015" name="BMC Genomics">
        <title>Draft genome of a commonly misdiagnosed multidrug resistant pathogen Candida auris.</title>
        <authorList>
            <person name="Chatterjee S."/>
            <person name="Alampalli S.V."/>
            <person name="Nageshan R.K."/>
            <person name="Chettiar S.T."/>
            <person name="Joshi S."/>
            <person name="Tatu U.S."/>
        </authorList>
    </citation>
    <scope>NUCLEOTIDE SEQUENCE [LARGE SCALE GENOMIC DNA]</scope>
    <source>
        <strain evidence="7">6684</strain>
    </source>
</reference>
<dbReference type="SUPFAM" id="SSF54928">
    <property type="entry name" value="RNA-binding domain, RBD"/>
    <property type="match status" value="2"/>
</dbReference>
<dbReference type="SMART" id="SM00360">
    <property type="entry name" value="RRM"/>
    <property type="match status" value="3"/>
</dbReference>
<dbReference type="InterPro" id="IPR050825">
    <property type="entry name" value="RBM42_RBP45_47-like"/>
</dbReference>
<comment type="caution">
    <text evidence="6">The sequence shown here is derived from an EMBL/GenBank/DDBJ whole genome shotgun (WGS) entry which is preliminary data.</text>
</comment>
<dbReference type="VEuPathDB" id="FungiDB:CJJ09_003402"/>
<protein>
    <recommendedName>
        <fullName evidence="5">RRM domain-containing protein</fullName>
    </recommendedName>
</protein>
<dbReference type="InterPro" id="IPR000504">
    <property type="entry name" value="RRM_dom"/>
</dbReference>
<evidence type="ECO:0000256" key="2">
    <source>
        <dbReference type="ARBA" id="ARBA00022884"/>
    </source>
</evidence>
<proteinExistence type="predicted"/>
<dbReference type="EMBL" id="LGST01000004">
    <property type="protein sequence ID" value="KNE02413.1"/>
    <property type="molecule type" value="Genomic_DNA"/>
</dbReference>
<evidence type="ECO:0000313" key="7">
    <source>
        <dbReference type="Proteomes" id="UP000037122"/>
    </source>
</evidence>
<feature type="compositionally biased region" description="Polar residues" evidence="4">
    <location>
        <begin position="35"/>
        <end position="45"/>
    </location>
</feature>
<dbReference type="VEuPathDB" id="FungiDB:CJJ07_004899"/>
<feature type="domain" description="RRM" evidence="5">
    <location>
        <begin position="301"/>
        <end position="373"/>
    </location>
</feature>
<dbReference type="Gene3D" id="3.30.70.330">
    <property type="match status" value="3"/>
</dbReference>
<feature type="domain" description="RRM" evidence="5">
    <location>
        <begin position="184"/>
        <end position="264"/>
    </location>
</feature>